<proteinExistence type="predicted"/>
<evidence type="ECO:0000313" key="3">
    <source>
        <dbReference type="Proteomes" id="UP000015893"/>
    </source>
</evidence>
<dbReference type="RefSeq" id="WP_020946743.1">
    <property type="nucleotide sequence ID" value="NC_021217.3"/>
</dbReference>
<organism evidence="2 3">
    <name type="scientific">Helicobacter pylori UM037</name>
    <dbReference type="NCBI Taxonomy" id="1321939"/>
    <lineage>
        <taxon>Bacteria</taxon>
        <taxon>Pseudomonadati</taxon>
        <taxon>Campylobacterota</taxon>
        <taxon>Epsilonproteobacteria</taxon>
        <taxon>Campylobacterales</taxon>
        <taxon>Helicobacteraceae</taxon>
        <taxon>Helicobacter</taxon>
    </lineage>
</organism>
<reference evidence="2 3" key="1">
    <citation type="journal article" date="2013" name="Genome Announc.">
        <title>Multiple genome sequences of Helicobacter pylori strains of diverse disease and antibiotic resistance backgrounds from Malaysia.</title>
        <authorList>
            <person name="Rehvathy V."/>
            <person name="Tan M.H."/>
            <person name="Gunaletchumy S.P."/>
            <person name="Teh X."/>
            <person name="Wang S."/>
            <person name="Baybayan P."/>
            <person name="Singh S."/>
            <person name="Ashby M."/>
            <person name="Kaakoush N.O."/>
            <person name="Mitchell H.M."/>
            <person name="Croft L.J."/>
            <person name="Goh K.L."/>
            <person name="Loke M.F."/>
            <person name="Vadivelu J."/>
        </authorList>
    </citation>
    <scope>NUCLEOTIDE SEQUENCE [LARGE SCALE GENOMIC DNA]</scope>
    <source>
        <strain evidence="2 3">UM037</strain>
    </source>
</reference>
<evidence type="ECO:0000256" key="1">
    <source>
        <dbReference type="SAM" id="MobiDB-lite"/>
    </source>
</evidence>
<feature type="region of interest" description="Disordered" evidence="1">
    <location>
        <begin position="22"/>
        <end position="48"/>
    </location>
</feature>
<dbReference type="Proteomes" id="UP000015893">
    <property type="component" value="Unassembled WGS sequence"/>
</dbReference>
<gene>
    <name evidence="2" type="ORF">N198_08305</name>
</gene>
<sequence length="48" mass="5130">MAFYFDITAPYPGGQSAPYIPRFEPLSPINDGTTGQGAGQGIPHHIIK</sequence>
<accession>A0AB33Z5A9</accession>
<dbReference type="AlphaFoldDB" id="A0AB33Z5A9"/>
<protein>
    <submittedName>
        <fullName evidence="2">Uncharacterized protein</fullName>
    </submittedName>
</protein>
<evidence type="ECO:0000313" key="2">
    <source>
        <dbReference type="EMBL" id="EQK94316.1"/>
    </source>
</evidence>
<dbReference type="EMBL" id="AUSI01000041">
    <property type="protein sequence ID" value="EQK94316.1"/>
    <property type="molecule type" value="Genomic_DNA"/>
</dbReference>
<comment type="caution">
    <text evidence="2">The sequence shown here is derived from an EMBL/GenBank/DDBJ whole genome shotgun (WGS) entry which is preliminary data.</text>
</comment>
<name>A0AB33Z5A9_HELPX</name>